<gene>
    <name evidence="4" type="ORF">F0357_16945</name>
</gene>
<dbReference type="PROSITE" id="PS00061">
    <property type="entry name" value="ADH_SHORT"/>
    <property type="match status" value="1"/>
</dbReference>
<keyword evidence="3" id="KW-1133">Transmembrane helix</keyword>
<evidence type="ECO:0000313" key="5">
    <source>
        <dbReference type="Proteomes" id="UP000332515"/>
    </source>
</evidence>
<sequence length="245" mass="26002">MRIALFGANSGIAVATARAFAKTGARFVLVGRRAEPLEALAADLVVRGAKEAAVHVADLADLDALPTVAAGAWERLGGLDLALIAHGTLPDQTLLERDAVAARQAIEINFISPALLANALAPLFEGGRSGTIAVVSSVAGERGRRSNYVYGAAKGGLIRFLEGLRHRLAASGVQVLDIRPGFVSTAMTAHLKQGGPLWATPDRVADDIVRAVEKRRAVLHTPWFWAIIMAIVTALPRPIFHRTKF</sequence>
<dbReference type="GO" id="GO:0016020">
    <property type="term" value="C:membrane"/>
    <property type="evidence" value="ECO:0007669"/>
    <property type="project" value="TreeGrafter"/>
</dbReference>
<dbReference type="NCBIfam" id="NF005489">
    <property type="entry name" value="PRK07102.1"/>
    <property type="match status" value="1"/>
</dbReference>
<dbReference type="Proteomes" id="UP000332515">
    <property type="component" value="Unassembled WGS sequence"/>
</dbReference>
<dbReference type="PRINTS" id="PR00081">
    <property type="entry name" value="GDHRDH"/>
</dbReference>
<dbReference type="Gene3D" id="3.40.50.720">
    <property type="entry name" value="NAD(P)-binding Rossmann-like Domain"/>
    <property type="match status" value="1"/>
</dbReference>
<comment type="caution">
    <text evidence="4">The sequence shown here is derived from an EMBL/GenBank/DDBJ whole genome shotgun (WGS) entry which is preliminary data.</text>
</comment>
<protein>
    <submittedName>
        <fullName evidence="4">SDR family oxidoreductase</fullName>
    </submittedName>
</protein>
<dbReference type="InterPro" id="IPR002347">
    <property type="entry name" value="SDR_fam"/>
</dbReference>
<dbReference type="InterPro" id="IPR020904">
    <property type="entry name" value="Sc_DH/Rdtase_CS"/>
</dbReference>
<proteinExistence type="inferred from homology"/>
<dbReference type="Pfam" id="PF00106">
    <property type="entry name" value="adh_short"/>
    <property type="match status" value="1"/>
</dbReference>
<dbReference type="SUPFAM" id="SSF51735">
    <property type="entry name" value="NAD(P)-binding Rossmann-fold domains"/>
    <property type="match status" value="1"/>
</dbReference>
<keyword evidence="5" id="KW-1185">Reference proteome</keyword>
<comment type="similarity">
    <text evidence="1">Belongs to the short-chain dehydrogenases/reductases (SDR) family.</text>
</comment>
<dbReference type="PANTHER" id="PTHR44196:SF1">
    <property type="entry name" value="DEHYDROGENASE_REDUCTASE SDR FAMILY MEMBER 7B"/>
    <property type="match status" value="1"/>
</dbReference>
<evidence type="ECO:0000256" key="2">
    <source>
        <dbReference type="ARBA" id="ARBA00023002"/>
    </source>
</evidence>
<reference evidence="4 5" key="1">
    <citation type="submission" date="2019-09" db="EMBL/GenBank/DDBJ databases">
        <title>Segnochrobactrum spirostomi gen. nov., sp. nov., isolated from the ciliate Spirostomum cf. yagiui and description of a novel family, Segnochrobactraceae fam. nov. within the order Rhizobiales of the class Alphaproteobacteria.</title>
        <authorList>
            <person name="Akter S."/>
            <person name="Shazib S.U.A."/>
            <person name="Shin M.K."/>
        </authorList>
    </citation>
    <scope>NUCLEOTIDE SEQUENCE [LARGE SCALE GENOMIC DNA]</scope>
    <source>
        <strain evidence="4 5">Sp-1</strain>
    </source>
</reference>
<evidence type="ECO:0000256" key="1">
    <source>
        <dbReference type="ARBA" id="ARBA00006484"/>
    </source>
</evidence>
<dbReference type="AlphaFoldDB" id="A0A6A7Y8J8"/>
<dbReference type="GO" id="GO:0016491">
    <property type="term" value="F:oxidoreductase activity"/>
    <property type="evidence" value="ECO:0007669"/>
    <property type="project" value="UniProtKB-KW"/>
</dbReference>
<dbReference type="InterPro" id="IPR036291">
    <property type="entry name" value="NAD(P)-bd_dom_sf"/>
</dbReference>
<keyword evidence="3" id="KW-0812">Transmembrane</keyword>
<accession>A0A6A7Y8J8</accession>
<dbReference type="PANTHER" id="PTHR44196">
    <property type="entry name" value="DEHYDROGENASE/REDUCTASE SDR FAMILY MEMBER 7B"/>
    <property type="match status" value="1"/>
</dbReference>
<dbReference type="EMBL" id="VWNA01000001">
    <property type="protein sequence ID" value="MQT14301.1"/>
    <property type="molecule type" value="Genomic_DNA"/>
</dbReference>
<name>A0A6A7Y8J8_9HYPH</name>
<evidence type="ECO:0000256" key="3">
    <source>
        <dbReference type="SAM" id="Phobius"/>
    </source>
</evidence>
<evidence type="ECO:0000313" key="4">
    <source>
        <dbReference type="EMBL" id="MQT14301.1"/>
    </source>
</evidence>
<feature type="transmembrane region" description="Helical" evidence="3">
    <location>
        <begin position="223"/>
        <end position="240"/>
    </location>
</feature>
<keyword evidence="2" id="KW-0560">Oxidoreductase</keyword>
<keyword evidence="3" id="KW-0472">Membrane</keyword>
<organism evidence="4 5">
    <name type="scientific">Segnochrobactrum spirostomi</name>
    <dbReference type="NCBI Taxonomy" id="2608987"/>
    <lineage>
        <taxon>Bacteria</taxon>
        <taxon>Pseudomonadati</taxon>
        <taxon>Pseudomonadota</taxon>
        <taxon>Alphaproteobacteria</taxon>
        <taxon>Hyphomicrobiales</taxon>
        <taxon>Segnochrobactraceae</taxon>
        <taxon>Segnochrobactrum</taxon>
    </lineage>
</organism>